<feature type="chain" id="PRO_5026844853" evidence="1">
    <location>
        <begin position="29"/>
        <end position="285"/>
    </location>
</feature>
<sequence>MIIRKPLVAASLLAAACLLCLPTKPATAHSLFIQAARYHVSKGKVSPLFFCYGHHFPVDDAVRKEKLHSVQIQSPDKSVAPVQLRDGKSLHSYMVDYEQPGTYVLSAETTPGYFTRWTDKKGRKRHSIKPMQAIAQKAASVETSIFSKQWTKTYVTCEKPSSPFPGCIGMPLELVPAQDPSTYKKGEIAEFKVYRYGKPYTGVGYWDATYNGYSTVAEDMYVQRTEVRDGVIRLPLDTTGRWFVRFFIKTPAPENKRDEYLTSKLTSTLVFEIPNARKKPKVDGH</sequence>
<organism evidence="2 3">
    <name type="scientific">Pseudodesulfovibrio senegalensis</name>
    <dbReference type="NCBI Taxonomy" id="1721087"/>
    <lineage>
        <taxon>Bacteria</taxon>
        <taxon>Pseudomonadati</taxon>
        <taxon>Thermodesulfobacteriota</taxon>
        <taxon>Desulfovibrionia</taxon>
        <taxon>Desulfovibrionales</taxon>
        <taxon>Desulfovibrionaceae</taxon>
    </lineage>
</organism>
<feature type="signal peptide" evidence="1">
    <location>
        <begin position="1"/>
        <end position="28"/>
    </location>
</feature>
<proteinExistence type="predicted"/>
<evidence type="ECO:0000256" key="1">
    <source>
        <dbReference type="SAM" id="SignalP"/>
    </source>
</evidence>
<keyword evidence="3" id="KW-1185">Reference proteome</keyword>
<keyword evidence="1" id="KW-0732">Signal</keyword>
<dbReference type="EMBL" id="WAIE01000012">
    <property type="protein sequence ID" value="KAB1437266.1"/>
    <property type="molecule type" value="Genomic_DNA"/>
</dbReference>
<evidence type="ECO:0000313" key="3">
    <source>
        <dbReference type="Proteomes" id="UP000438699"/>
    </source>
</evidence>
<dbReference type="PROSITE" id="PS51257">
    <property type="entry name" value="PROKAR_LIPOPROTEIN"/>
    <property type="match status" value="1"/>
</dbReference>
<dbReference type="RefSeq" id="WP_151152116.1">
    <property type="nucleotide sequence ID" value="NZ_WAIE01000012.1"/>
</dbReference>
<comment type="caution">
    <text evidence="2">The sequence shown here is derived from an EMBL/GenBank/DDBJ whole genome shotgun (WGS) entry which is preliminary data.</text>
</comment>
<dbReference type="InterPro" id="IPR019613">
    <property type="entry name" value="DUF4198"/>
</dbReference>
<dbReference type="OrthoDB" id="5414589at2"/>
<evidence type="ECO:0000313" key="2">
    <source>
        <dbReference type="EMBL" id="KAB1437266.1"/>
    </source>
</evidence>
<accession>A0A6N6MY34</accession>
<reference evidence="2 3" key="1">
    <citation type="journal article" date="2017" name="Int. J. Syst. Evol. Microbiol.">
        <title>Desulfovibrio senegalensis sp. nov., a mesophilic sulfate reducer isolated from marine sediment.</title>
        <authorList>
            <person name="Thioye A."/>
            <person name="Gam Z.B.A."/>
            <person name="Mbengue M."/>
            <person name="Cayol J.L."/>
            <person name="Joseph-Bartoli M."/>
            <person name="Toure-Kane C."/>
            <person name="Labat M."/>
        </authorList>
    </citation>
    <scope>NUCLEOTIDE SEQUENCE [LARGE SCALE GENOMIC DNA]</scope>
    <source>
        <strain evidence="2 3">DSM 101509</strain>
    </source>
</reference>
<dbReference type="AlphaFoldDB" id="A0A6N6MY34"/>
<name>A0A6N6MY34_9BACT</name>
<dbReference type="Proteomes" id="UP000438699">
    <property type="component" value="Unassembled WGS sequence"/>
</dbReference>
<dbReference type="Pfam" id="PF10670">
    <property type="entry name" value="DUF4198"/>
    <property type="match status" value="1"/>
</dbReference>
<gene>
    <name evidence="2" type="ORF">F8A88_15600</name>
</gene>
<protein>
    <submittedName>
        <fullName evidence="2">DUF4198 domain-containing protein</fullName>
    </submittedName>
</protein>